<proteinExistence type="inferred from homology"/>
<dbReference type="GO" id="GO:0055085">
    <property type="term" value="P:transmembrane transport"/>
    <property type="evidence" value="ECO:0007669"/>
    <property type="project" value="InterPro"/>
</dbReference>
<dbReference type="eggNOG" id="COG0600">
    <property type="taxonomic scope" value="Bacteria"/>
</dbReference>
<dbReference type="InterPro" id="IPR000515">
    <property type="entry name" value="MetI-like"/>
</dbReference>
<keyword evidence="6 7" id="KW-0472">Membrane</keyword>
<keyword evidence="2 7" id="KW-0813">Transport</keyword>
<gene>
    <name evidence="9" type="ORF">NA8A_12250</name>
</gene>
<evidence type="ECO:0000256" key="6">
    <source>
        <dbReference type="ARBA" id="ARBA00023136"/>
    </source>
</evidence>
<evidence type="ECO:0000256" key="1">
    <source>
        <dbReference type="ARBA" id="ARBA00004651"/>
    </source>
</evidence>
<evidence type="ECO:0000256" key="5">
    <source>
        <dbReference type="ARBA" id="ARBA00022989"/>
    </source>
</evidence>
<comment type="caution">
    <text evidence="9">The sequence shown here is derived from an EMBL/GenBank/DDBJ whole genome shotgun (WGS) entry which is preliminary data.</text>
</comment>
<protein>
    <submittedName>
        <fullName evidence="9">Binding-protein-dependent transport system inner membrane protein</fullName>
    </submittedName>
</protein>
<dbReference type="InterPro" id="IPR035906">
    <property type="entry name" value="MetI-like_sf"/>
</dbReference>
<keyword evidence="5 7" id="KW-1133">Transmembrane helix</keyword>
<feature type="transmembrane region" description="Helical" evidence="7">
    <location>
        <begin position="59"/>
        <end position="78"/>
    </location>
</feature>
<evidence type="ECO:0000313" key="10">
    <source>
        <dbReference type="Proteomes" id="UP000007374"/>
    </source>
</evidence>
<dbReference type="EMBL" id="AMSI01000007">
    <property type="protein sequence ID" value="EKF42321.1"/>
    <property type="molecule type" value="Genomic_DNA"/>
</dbReference>
<dbReference type="PANTHER" id="PTHR30151">
    <property type="entry name" value="ALKANE SULFONATE ABC TRANSPORTER-RELATED, MEMBRANE SUBUNIT"/>
    <property type="match status" value="1"/>
</dbReference>
<comment type="subcellular location">
    <subcellularLocation>
        <location evidence="1 7">Cell membrane</location>
        <topology evidence="1 7">Multi-pass membrane protein</topology>
    </subcellularLocation>
</comment>
<dbReference type="GO" id="GO:0005886">
    <property type="term" value="C:plasma membrane"/>
    <property type="evidence" value="ECO:0007669"/>
    <property type="project" value="UniProtKB-SubCell"/>
</dbReference>
<dbReference type="PATRIC" id="fig|1231190.3.peg.2549"/>
<reference evidence="9 10" key="1">
    <citation type="journal article" date="2012" name="J. Bacteriol.">
        <title>Genome Sequence of Nitratireductor indicus Type Strain C115.</title>
        <authorList>
            <person name="Lai Q."/>
            <person name="Li G."/>
            <person name="Yu Z."/>
            <person name="Shao Z."/>
        </authorList>
    </citation>
    <scope>NUCLEOTIDE SEQUENCE [LARGE SCALE GENOMIC DNA]</scope>
    <source>
        <strain evidence="9 10">C115</strain>
    </source>
</reference>
<dbReference type="Proteomes" id="UP000007374">
    <property type="component" value="Unassembled WGS sequence"/>
</dbReference>
<keyword evidence="4 7" id="KW-0812">Transmembrane</keyword>
<feature type="transmembrane region" description="Helical" evidence="7">
    <location>
        <begin position="161"/>
        <end position="189"/>
    </location>
</feature>
<evidence type="ECO:0000256" key="7">
    <source>
        <dbReference type="RuleBase" id="RU363032"/>
    </source>
</evidence>
<accession>K2P4M0</accession>
<dbReference type="RefSeq" id="WP_009450619.1">
    <property type="nucleotide sequence ID" value="NZ_AMSI01000007.1"/>
</dbReference>
<dbReference type="AlphaFoldDB" id="K2P4M0"/>
<dbReference type="Pfam" id="PF00528">
    <property type="entry name" value="BPD_transp_1"/>
    <property type="match status" value="1"/>
</dbReference>
<dbReference type="PROSITE" id="PS50928">
    <property type="entry name" value="ABC_TM1"/>
    <property type="match status" value="1"/>
</dbReference>
<keyword evidence="3" id="KW-1003">Cell membrane</keyword>
<evidence type="ECO:0000256" key="4">
    <source>
        <dbReference type="ARBA" id="ARBA00022692"/>
    </source>
</evidence>
<organism evidence="9 10">
    <name type="scientific">Nitratireductor indicus C115</name>
    <dbReference type="NCBI Taxonomy" id="1231190"/>
    <lineage>
        <taxon>Bacteria</taxon>
        <taxon>Pseudomonadati</taxon>
        <taxon>Pseudomonadota</taxon>
        <taxon>Alphaproteobacteria</taxon>
        <taxon>Hyphomicrobiales</taxon>
        <taxon>Phyllobacteriaceae</taxon>
        <taxon>Nitratireductor</taxon>
    </lineage>
</organism>
<dbReference type="SUPFAM" id="SSF161098">
    <property type="entry name" value="MetI-like"/>
    <property type="match status" value="1"/>
</dbReference>
<evidence type="ECO:0000256" key="3">
    <source>
        <dbReference type="ARBA" id="ARBA00022475"/>
    </source>
</evidence>
<keyword evidence="10" id="KW-1185">Reference proteome</keyword>
<dbReference type="PANTHER" id="PTHR30151:SF20">
    <property type="entry name" value="ABC TRANSPORTER PERMEASE PROTEIN HI_0355-RELATED"/>
    <property type="match status" value="1"/>
</dbReference>
<comment type="similarity">
    <text evidence="7">Belongs to the binding-protein-dependent transport system permease family.</text>
</comment>
<evidence type="ECO:0000313" key="9">
    <source>
        <dbReference type="EMBL" id="EKF42321.1"/>
    </source>
</evidence>
<dbReference type="CDD" id="cd06261">
    <property type="entry name" value="TM_PBP2"/>
    <property type="match status" value="1"/>
</dbReference>
<name>K2P4M0_9HYPH</name>
<feature type="transmembrane region" description="Helical" evidence="7">
    <location>
        <begin position="201"/>
        <end position="228"/>
    </location>
</feature>
<feature type="domain" description="ABC transmembrane type-1" evidence="8">
    <location>
        <begin position="48"/>
        <end position="236"/>
    </location>
</feature>
<evidence type="ECO:0000256" key="2">
    <source>
        <dbReference type="ARBA" id="ARBA00022448"/>
    </source>
</evidence>
<dbReference type="STRING" id="721133.SAMN05216176_10748"/>
<evidence type="ECO:0000259" key="8">
    <source>
        <dbReference type="PROSITE" id="PS50928"/>
    </source>
</evidence>
<sequence>MLAIALFILFLAVWEWILIPATGVSPALLPRPSQIAVSLYQGAVQGYLLPNTFITLQEVLIGFVVGSALGFALAVPVAEWRAVERILSPYVVALQAIPKVAIAPLFVVWFGYGLSSKVLIVGLITFFPVFINTVAGLRSVAHEQRELFMIYNATRWQRFRYLTLPNSGSFVVAGLNVGVTLSVIGAVVAEFVGAQEGLGSLIVRAGFAMDTAGVFAGVLCLTVIAAILSATVQLLGRKIVFWANDLRR</sequence>
<feature type="transmembrane region" description="Helical" evidence="7">
    <location>
        <begin position="118"/>
        <end position="140"/>
    </location>
</feature>
<feature type="transmembrane region" description="Helical" evidence="7">
    <location>
        <begin position="90"/>
        <end position="112"/>
    </location>
</feature>
<dbReference type="Gene3D" id="1.10.3720.10">
    <property type="entry name" value="MetI-like"/>
    <property type="match status" value="1"/>
</dbReference>